<evidence type="ECO:0000256" key="5">
    <source>
        <dbReference type="ARBA" id="ARBA00022729"/>
    </source>
</evidence>
<dbReference type="Pfam" id="PF02225">
    <property type="entry name" value="PA"/>
    <property type="match status" value="1"/>
</dbReference>
<feature type="active site" description="Charge relay system" evidence="8 9">
    <location>
        <position position="521"/>
    </location>
</feature>
<feature type="active site" description="Charge relay system" evidence="8 9">
    <location>
        <position position="210"/>
    </location>
</feature>
<evidence type="ECO:0000256" key="9">
    <source>
        <dbReference type="PROSITE-ProRule" id="PRU01240"/>
    </source>
</evidence>
<dbReference type="SUPFAM" id="SSF52743">
    <property type="entry name" value="Subtilisin-like"/>
    <property type="match status" value="1"/>
</dbReference>
<evidence type="ECO:0000256" key="7">
    <source>
        <dbReference type="ARBA" id="ARBA00022825"/>
    </source>
</evidence>
<feature type="compositionally biased region" description="Polar residues" evidence="11">
    <location>
        <begin position="895"/>
        <end position="919"/>
    </location>
</feature>
<evidence type="ECO:0000313" key="16">
    <source>
        <dbReference type="EMBL" id="PLW30105.1"/>
    </source>
</evidence>
<comment type="caution">
    <text evidence="16">The sequence shown here is derived from an EMBL/GenBank/DDBJ whole genome shotgun (WGS) entry which is preliminary data.</text>
</comment>
<dbReference type="InterPro" id="IPR036852">
    <property type="entry name" value="Peptidase_S8/S53_dom_sf"/>
</dbReference>
<dbReference type="PROSITE" id="PS00138">
    <property type="entry name" value="SUBTILASE_SER"/>
    <property type="match status" value="1"/>
</dbReference>
<dbReference type="InterPro" id="IPR003137">
    <property type="entry name" value="PA_domain"/>
</dbReference>
<evidence type="ECO:0000256" key="2">
    <source>
        <dbReference type="ARBA" id="ARBA00022512"/>
    </source>
</evidence>
<keyword evidence="5 12" id="KW-0732">Signal</keyword>
<keyword evidence="4 9" id="KW-0645">Protease</keyword>
<dbReference type="GO" id="GO:0016020">
    <property type="term" value="C:membrane"/>
    <property type="evidence" value="ECO:0007669"/>
    <property type="project" value="InterPro"/>
</dbReference>
<dbReference type="Gene3D" id="3.50.30.30">
    <property type="match status" value="1"/>
</dbReference>
<evidence type="ECO:0000256" key="12">
    <source>
        <dbReference type="SAM" id="SignalP"/>
    </source>
</evidence>
<evidence type="ECO:0000256" key="3">
    <source>
        <dbReference type="ARBA" id="ARBA00022525"/>
    </source>
</evidence>
<name>A0A2N5TX75_9BASI</name>
<dbReference type="InterPro" id="IPR023828">
    <property type="entry name" value="Peptidase_S8_Ser-AS"/>
</dbReference>
<dbReference type="Gene3D" id="2.60.40.10">
    <property type="entry name" value="Immunoglobulins"/>
    <property type="match status" value="1"/>
</dbReference>
<dbReference type="PROSITE" id="PS00136">
    <property type="entry name" value="SUBTILASE_ASP"/>
    <property type="match status" value="1"/>
</dbReference>
<dbReference type="AlphaFoldDB" id="A0A2N5TX75"/>
<proteinExistence type="inferred from homology"/>
<sequence length="938" mass="99176">MLAKPRHHCGLFAVLCGIFFLQLGGVTPADTQHSRNKFIVKIDRTKTDSLDDFCQYLNSINVTHSVAHDLTGISPDNFYGASLHLDNPADKTRLAKLDAVESVTPVCNVKQIAPVSQSFLSKPPPQGRSPDGFSPHVQTRITDLHSKNVFGEGVKVAFIDSGVDCEHPALGKGFGPGYKIGFGYDLVGDDYDGSNAPVPDSNPCTPCGIHGTHVSGIVGADDVGYGFQGVAPNATLGMYRIMGCKPDGESTNDIVMSALLMAVRDGADVISASIGGLGGWSKGDALSDLINDLTGKGHVVVLAAGNEGSEGLFYAESPAAATNALAIGSVESKKQVVFQLKTSSGKSIPYHSSGVFNGTDLPIYATSPTSTNPSDACQPLPANSPPLSDSIVITRRGDCTYAEKVANLVSKGATRILFYMNSTDQASLSSFIDGAQVAVLSKEDGESIVSELSRNPNLKGSFSPEHSFEKRDMGGLVSNYSQYGPSYDSKNIQPNFLGVGGNILSTVPQKMGSYGTMSGTSMSTPQVAGITALVMSVRGKDLQALKLKKILSTTAQQVPADSGPNDIQTAIHAGGGLIDAYCATYSKTILSVDALPLLDIPYFKSQQSFTITNEGDQSYSFKTGHSPAITVNTFQPGSRRVSSTIQALPGLSTAQAQVSPATFTLAPKASQTIQVTFTLPSGLSPELLPVYSGYISVISDADCERHTLPYYGMAGVLKNVKIIDNGVDTDTSRLTLPRLTDLHSQPLNGPIAFDGTNGLVLRYRLTFGSPYMRVDVISANATLFNEGPSPTAQQMMPDIGANFTFSKGTFMGANLIGMIPTSNTTLVPRTVSADTIVMSWNGILIAPGQSRASFMIPAGSYKILFRALRVNGNPTVDDDFEYWLSPVITVSGSPALQTPDLQSPNSLREPQSPVDSENYPSHVGSTYPLVGPPGGHKF</sequence>
<dbReference type="PANTHER" id="PTHR43806:SF66">
    <property type="entry name" value="SERIN ENDOPEPTIDASE"/>
    <property type="match status" value="1"/>
</dbReference>
<evidence type="ECO:0000256" key="1">
    <source>
        <dbReference type="ARBA" id="ARBA00011073"/>
    </source>
</evidence>
<dbReference type="PROSITE" id="PS51892">
    <property type="entry name" value="SUBTILASE"/>
    <property type="match status" value="1"/>
</dbReference>
<dbReference type="PRINTS" id="PR00723">
    <property type="entry name" value="SUBTILISIN"/>
</dbReference>
<feature type="region of interest" description="Disordered" evidence="11">
    <location>
        <begin position="895"/>
        <end position="938"/>
    </location>
</feature>
<dbReference type="Pfam" id="PF00082">
    <property type="entry name" value="Peptidase_S8"/>
    <property type="match status" value="1"/>
</dbReference>
<dbReference type="InterPro" id="IPR023827">
    <property type="entry name" value="Peptidase_S8_Asp-AS"/>
</dbReference>
<accession>A0A2N5TX75</accession>
<dbReference type="PROSITE" id="PS00137">
    <property type="entry name" value="SUBTILASE_HIS"/>
    <property type="match status" value="1"/>
</dbReference>
<dbReference type="GO" id="GO:0004252">
    <property type="term" value="F:serine-type endopeptidase activity"/>
    <property type="evidence" value="ECO:0007669"/>
    <property type="project" value="UniProtKB-UniRule"/>
</dbReference>
<keyword evidence="3" id="KW-0964">Secreted</keyword>
<evidence type="ECO:0000259" key="14">
    <source>
        <dbReference type="Pfam" id="PF02225"/>
    </source>
</evidence>
<evidence type="ECO:0008006" key="18">
    <source>
        <dbReference type="Google" id="ProtNLM"/>
    </source>
</evidence>
<keyword evidence="7 9" id="KW-0720">Serine protease</keyword>
<evidence type="ECO:0000313" key="17">
    <source>
        <dbReference type="Proteomes" id="UP000235392"/>
    </source>
</evidence>
<dbReference type="InterPro" id="IPR013783">
    <property type="entry name" value="Ig-like_fold"/>
</dbReference>
<dbReference type="Pfam" id="PF06280">
    <property type="entry name" value="fn3_5"/>
    <property type="match status" value="1"/>
</dbReference>
<evidence type="ECO:0000256" key="6">
    <source>
        <dbReference type="ARBA" id="ARBA00022801"/>
    </source>
</evidence>
<dbReference type="PANTHER" id="PTHR43806">
    <property type="entry name" value="PEPTIDASE S8"/>
    <property type="match status" value="1"/>
</dbReference>
<dbReference type="InterPro" id="IPR046450">
    <property type="entry name" value="PA_dom_sf"/>
</dbReference>
<dbReference type="InterPro" id="IPR015500">
    <property type="entry name" value="Peptidase_S8_subtilisin-rel"/>
</dbReference>
<dbReference type="InterPro" id="IPR000209">
    <property type="entry name" value="Peptidase_S8/S53_dom"/>
</dbReference>
<evidence type="ECO:0000259" key="13">
    <source>
        <dbReference type="Pfam" id="PF00082"/>
    </source>
</evidence>
<dbReference type="InterPro" id="IPR034187">
    <property type="entry name" value="Peptidases_S8_5"/>
</dbReference>
<feature type="domain" description="PA" evidence="14">
    <location>
        <begin position="373"/>
        <end position="448"/>
    </location>
</feature>
<keyword evidence="6 9" id="KW-0378">Hydrolase</keyword>
<dbReference type="InterPro" id="IPR022398">
    <property type="entry name" value="Peptidase_S8_His-AS"/>
</dbReference>
<feature type="domain" description="C5a peptidase/Subtilisin-like protease SBT2-like Fn3-like" evidence="15">
    <location>
        <begin position="605"/>
        <end position="710"/>
    </location>
</feature>
<dbReference type="EMBL" id="PGCI01000309">
    <property type="protein sequence ID" value="PLW30105.1"/>
    <property type="molecule type" value="Genomic_DNA"/>
</dbReference>
<feature type="domain" description="Peptidase S8/S53" evidence="13">
    <location>
        <begin position="151"/>
        <end position="566"/>
    </location>
</feature>
<dbReference type="Gene3D" id="3.40.50.200">
    <property type="entry name" value="Peptidase S8/S53 domain"/>
    <property type="match status" value="1"/>
</dbReference>
<dbReference type="InterPro" id="IPR010435">
    <property type="entry name" value="C5a/SBT2-like_Fn3"/>
</dbReference>
<feature type="active site" description="Charge relay system" evidence="8 9">
    <location>
        <position position="160"/>
    </location>
</feature>
<comment type="similarity">
    <text evidence="1 9 10">Belongs to the peptidase S8 family.</text>
</comment>
<evidence type="ECO:0000256" key="11">
    <source>
        <dbReference type="SAM" id="MobiDB-lite"/>
    </source>
</evidence>
<keyword evidence="2" id="KW-0134">Cell wall</keyword>
<protein>
    <recommendedName>
        <fullName evidence="18">Peptidase S8/S53 domain-containing protein</fullName>
    </recommendedName>
</protein>
<evidence type="ECO:0000256" key="10">
    <source>
        <dbReference type="RuleBase" id="RU003355"/>
    </source>
</evidence>
<feature type="signal peptide" evidence="12">
    <location>
        <begin position="1"/>
        <end position="28"/>
    </location>
</feature>
<evidence type="ECO:0000256" key="8">
    <source>
        <dbReference type="PIRSR" id="PIRSR615500-1"/>
    </source>
</evidence>
<dbReference type="CDD" id="cd07489">
    <property type="entry name" value="Peptidases_S8_5"/>
    <property type="match status" value="1"/>
</dbReference>
<dbReference type="InterPro" id="IPR050131">
    <property type="entry name" value="Peptidase_S8_subtilisin-like"/>
</dbReference>
<dbReference type="GO" id="GO:0006508">
    <property type="term" value="P:proteolysis"/>
    <property type="evidence" value="ECO:0007669"/>
    <property type="project" value="UniProtKB-KW"/>
</dbReference>
<evidence type="ECO:0000259" key="15">
    <source>
        <dbReference type="Pfam" id="PF06280"/>
    </source>
</evidence>
<dbReference type="GO" id="GO:0005615">
    <property type="term" value="C:extracellular space"/>
    <property type="evidence" value="ECO:0007669"/>
    <property type="project" value="TreeGrafter"/>
</dbReference>
<dbReference type="Proteomes" id="UP000235392">
    <property type="component" value="Unassembled WGS sequence"/>
</dbReference>
<dbReference type="SUPFAM" id="SSF52025">
    <property type="entry name" value="PA domain"/>
    <property type="match status" value="1"/>
</dbReference>
<evidence type="ECO:0000256" key="4">
    <source>
        <dbReference type="ARBA" id="ARBA00022670"/>
    </source>
</evidence>
<reference evidence="16 17" key="1">
    <citation type="submission" date="2017-11" db="EMBL/GenBank/DDBJ databases">
        <title>De novo assembly and phasing of dikaryotic genomes from two isolates of Puccinia coronata f. sp. avenae, the causal agent of oat crown rust.</title>
        <authorList>
            <person name="Miller M.E."/>
            <person name="Zhang Y."/>
            <person name="Omidvar V."/>
            <person name="Sperschneider J."/>
            <person name="Schwessinger B."/>
            <person name="Raley C."/>
            <person name="Palmer J.M."/>
            <person name="Garnica D."/>
            <person name="Upadhyaya N."/>
            <person name="Rathjen J."/>
            <person name="Taylor J.M."/>
            <person name="Park R.F."/>
            <person name="Dodds P.N."/>
            <person name="Hirsch C.D."/>
            <person name="Kianian S.F."/>
            <person name="Figueroa M."/>
        </authorList>
    </citation>
    <scope>NUCLEOTIDE SEQUENCE [LARGE SCALE GENOMIC DNA]</scope>
    <source>
        <strain evidence="16">12SD80</strain>
    </source>
</reference>
<gene>
    <name evidence="16" type="ORF">PCASD_16729</name>
</gene>
<organism evidence="16 17">
    <name type="scientific">Puccinia coronata f. sp. avenae</name>
    <dbReference type="NCBI Taxonomy" id="200324"/>
    <lineage>
        <taxon>Eukaryota</taxon>
        <taxon>Fungi</taxon>
        <taxon>Dikarya</taxon>
        <taxon>Basidiomycota</taxon>
        <taxon>Pucciniomycotina</taxon>
        <taxon>Pucciniomycetes</taxon>
        <taxon>Pucciniales</taxon>
        <taxon>Pucciniaceae</taxon>
        <taxon>Puccinia</taxon>
    </lineage>
</organism>
<feature type="chain" id="PRO_5014795054" description="Peptidase S8/S53 domain-containing protein" evidence="12">
    <location>
        <begin position="29"/>
        <end position="938"/>
    </location>
</feature>